<comment type="caution">
    <text evidence="2">The sequence shown here is derived from an EMBL/GenBank/DDBJ whole genome shotgun (WGS) entry which is preliminary data.</text>
</comment>
<keyword evidence="3" id="KW-1185">Reference proteome</keyword>
<organism evidence="2 3">
    <name type="scientific">Sinanodonta woodiana</name>
    <name type="common">Chinese pond mussel</name>
    <name type="synonym">Anodonta woodiana</name>
    <dbReference type="NCBI Taxonomy" id="1069815"/>
    <lineage>
        <taxon>Eukaryota</taxon>
        <taxon>Metazoa</taxon>
        <taxon>Spiralia</taxon>
        <taxon>Lophotrochozoa</taxon>
        <taxon>Mollusca</taxon>
        <taxon>Bivalvia</taxon>
        <taxon>Autobranchia</taxon>
        <taxon>Heteroconchia</taxon>
        <taxon>Palaeoheterodonta</taxon>
        <taxon>Unionida</taxon>
        <taxon>Unionoidea</taxon>
        <taxon>Unionidae</taxon>
        <taxon>Unioninae</taxon>
        <taxon>Sinanodonta</taxon>
    </lineage>
</organism>
<proteinExistence type="predicted"/>
<evidence type="ECO:0000313" key="2">
    <source>
        <dbReference type="EMBL" id="KAL3856087.1"/>
    </source>
</evidence>
<evidence type="ECO:0000313" key="3">
    <source>
        <dbReference type="Proteomes" id="UP001634394"/>
    </source>
</evidence>
<protein>
    <recommendedName>
        <fullName evidence="4">DUF4773 domain-containing protein</fullName>
    </recommendedName>
</protein>
<gene>
    <name evidence="2" type="ORF">ACJMK2_015283</name>
</gene>
<keyword evidence="1" id="KW-0732">Signal</keyword>
<feature type="signal peptide" evidence="1">
    <location>
        <begin position="1"/>
        <end position="17"/>
    </location>
</feature>
<feature type="chain" id="PRO_5044780259" description="DUF4773 domain-containing protein" evidence="1">
    <location>
        <begin position="18"/>
        <end position="177"/>
    </location>
</feature>
<dbReference type="Proteomes" id="UP001634394">
    <property type="component" value="Unassembled WGS sequence"/>
</dbReference>
<reference evidence="2 3" key="1">
    <citation type="submission" date="2024-11" db="EMBL/GenBank/DDBJ databases">
        <title>Chromosome-level genome assembly of the freshwater bivalve Anodonta woodiana.</title>
        <authorList>
            <person name="Chen X."/>
        </authorList>
    </citation>
    <scope>NUCLEOTIDE SEQUENCE [LARGE SCALE GENOMIC DNA]</scope>
    <source>
        <strain evidence="2">MN2024</strain>
        <tissue evidence="2">Gills</tissue>
    </source>
</reference>
<evidence type="ECO:0000256" key="1">
    <source>
        <dbReference type="SAM" id="SignalP"/>
    </source>
</evidence>
<name>A0ABD3V6E8_SINWO</name>
<evidence type="ECO:0008006" key="4">
    <source>
        <dbReference type="Google" id="ProtNLM"/>
    </source>
</evidence>
<accession>A0ABD3V6E8</accession>
<dbReference type="EMBL" id="JBJQND010000014">
    <property type="protein sequence ID" value="KAL3856087.1"/>
    <property type="molecule type" value="Genomic_DNA"/>
</dbReference>
<sequence length="177" mass="19524">MAERFAFVFLFLVMVCGTPVQKLHMDVAELEEILQAITAEDLDLEYVLRDMSKQCLCQGTDCLCCASISVFLRTLNVCVKVTHALGMFTLSFLASNTKIWSDANSESSVRKLIGTSETVKILSKTGFFSISFQITFHDIQMTSENVVSSCVDGNAVFNNLSLGISQNVTFNLGCFTI</sequence>
<dbReference type="AlphaFoldDB" id="A0ABD3V6E8"/>